<dbReference type="PaxDb" id="3880-AES90389"/>
<dbReference type="EnsemblPlants" id="KEH21660">
    <property type="protein sequence ID" value="KEH21660"/>
    <property type="gene ID" value="MTR_7g013860"/>
</dbReference>
<proteinExistence type="predicted"/>
<dbReference type="HOGENOM" id="CLU_2835021_0_0_1"/>
<accession>A0A072U726</accession>
<keyword evidence="4" id="KW-1185">Reference proteome</keyword>
<keyword evidence="1 2" id="KW-0812">Transmembrane</keyword>
<dbReference type="EMBL" id="CM001223">
    <property type="protein sequence ID" value="KEH21660.1"/>
    <property type="molecule type" value="Genomic_DNA"/>
</dbReference>
<gene>
    <name evidence="2" type="ordered locus">MTR_7g013860</name>
</gene>
<evidence type="ECO:0000256" key="1">
    <source>
        <dbReference type="SAM" id="Phobius"/>
    </source>
</evidence>
<sequence>MAANPLEFLRRMSAGKSAGKMIVSRDIVDHQIMPHLDYTSHILPPVVAIALPADYCAAVWMFGATR</sequence>
<protein>
    <submittedName>
        <fullName evidence="2">Transmembrane protein, putative</fullName>
    </submittedName>
</protein>
<name>A0A072U726_MEDTR</name>
<reference evidence="3" key="3">
    <citation type="submission" date="2015-04" db="UniProtKB">
        <authorList>
            <consortium name="EnsemblPlants"/>
        </authorList>
    </citation>
    <scope>IDENTIFICATION</scope>
    <source>
        <strain evidence="3">cv. Jemalong A17</strain>
    </source>
</reference>
<evidence type="ECO:0000313" key="2">
    <source>
        <dbReference type="EMBL" id="KEH21660.1"/>
    </source>
</evidence>
<evidence type="ECO:0000313" key="3">
    <source>
        <dbReference type="EnsemblPlants" id="KEH21660"/>
    </source>
</evidence>
<keyword evidence="1" id="KW-0472">Membrane</keyword>
<evidence type="ECO:0000313" key="4">
    <source>
        <dbReference type="Proteomes" id="UP000002051"/>
    </source>
</evidence>
<dbReference type="AlphaFoldDB" id="A0A072U726"/>
<keyword evidence="1" id="KW-1133">Transmembrane helix</keyword>
<feature type="transmembrane region" description="Helical" evidence="1">
    <location>
        <begin position="42"/>
        <end position="63"/>
    </location>
</feature>
<organism evidence="2 4">
    <name type="scientific">Medicago truncatula</name>
    <name type="common">Barrel medic</name>
    <name type="synonym">Medicago tribuloides</name>
    <dbReference type="NCBI Taxonomy" id="3880"/>
    <lineage>
        <taxon>Eukaryota</taxon>
        <taxon>Viridiplantae</taxon>
        <taxon>Streptophyta</taxon>
        <taxon>Embryophyta</taxon>
        <taxon>Tracheophyta</taxon>
        <taxon>Spermatophyta</taxon>
        <taxon>Magnoliopsida</taxon>
        <taxon>eudicotyledons</taxon>
        <taxon>Gunneridae</taxon>
        <taxon>Pentapetalae</taxon>
        <taxon>rosids</taxon>
        <taxon>fabids</taxon>
        <taxon>Fabales</taxon>
        <taxon>Fabaceae</taxon>
        <taxon>Papilionoideae</taxon>
        <taxon>50 kb inversion clade</taxon>
        <taxon>NPAAA clade</taxon>
        <taxon>Hologalegina</taxon>
        <taxon>IRL clade</taxon>
        <taxon>Trifolieae</taxon>
        <taxon>Medicago</taxon>
    </lineage>
</organism>
<dbReference type="Proteomes" id="UP000002051">
    <property type="component" value="Unassembled WGS sequence"/>
</dbReference>
<reference evidence="2 4" key="2">
    <citation type="journal article" date="2014" name="BMC Genomics">
        <title>An improved genome release (version Mt4.0) for the model legume Medicago truncatula.</title>
        <authorList>
            <person name="Tang H."/>
            <person name="Krishnakumar V."/>
            <person name="Bidwell S."/>
            <person name="Rosen B."/>
            <person name="Chan A."/>
            <person name="Zhou S."/>
            <person name="Gentzbittel L."/>
            <person name="Childs K.L."/>
            <person name="Yandell M."/>
            <person name="Gundlach H."/>
            <person name="Mayer K.F."/>
            <person name="Schwartz D.C."/>
            <person name="Town C.D."/>
        </authorList>
    </citation>
    <scope>GENOME REANNOTATION</scope>
    <source>
        <strain evidence="2">A17</strain>
        <strain evidence="3 4">cv. Jemalong A17</strain>
    </source>
</reference>
<reference evidence="2 4" key="1">
    <citation type="journal article" date="2011" name="Nature">
        <title>The Medicago genome provides insight into the evolution of rhizobial symbioses.</title>
        <authorList>
            <person name="Young N.D."/>
            <person name="Debelle F."/>
            <person name="Oldroyd G.E."/>
            <person name="Geurts R."/>
            <person name="Cannon S.B."/>
            <person name="Udvardi M.K."/>
            <person name="Benedito V.A."/>
            <person name="Mayer K.F."/>
            <person name="Gouzy J."/>
            <person name="Schoof H."/>
            <person name="Van de Peer Y."/>
            <person name="Proost S."/>
            <person name="Cook D.R."/>
            <person name="Meyers B.C."/>
            <person name="Spannagl M."/>
            <person name="Cheung F."/>
            <person name="De Mita S."/>
            <person name="Krishnakumar V."/>
            <person name="Gundlach H."/>
            <person name="Zhou S."/>
            <person name="Mudge J."/>
            <person name="Bharti A.K."/>
            <person name="Murray J.D."/>
            <person name="Naoumkina M.A."/>
            <person name="Rosen B."/>
            <person name="Silverstein K.A."/>
            <person name="Tang H."/>
            <person name="Rombauts S."/>
            <person name="Zhao P.X."/>
            <person name="Zhou P."/>
            <person name="Barbe V."/>
            <person name="Bardou P."/>
            <person name="Bechner M."/>
            <person name="Bellec A."/>
            <person name="Berger A."/>
            <person name="Berges H."/>
            <person name="Bidwell S."/>
            <person name="Bisseling T."/>
            <person name="Choisne N."/>
            <person name="Couloux A."/>
            <person name="Denny R."/>
            <person name="Deshpande S."/>
            <person name="Dai X."/>
            <person name="Doyle J.J."/>
            <person name="Dudez A.M."/>
            <person name="Farmer A.D."/>
            <person name="Fouteau S."/>
            <person name="Franken C."/>
            <person name="Gibelin C."/>
            <person name="Gish J."/>
            <person name="Goldstein S."/>
            <person name="Gonzalez A.J."/>
            <person name="Green P.J."/>
            <person name="Hallab A."/>
            <person name="Hartog M."/>
            <person name="Hua A."/>
            <person name="Humphray S.J."/>
            <person name="Jeong D.H."/>
            <person name="Jing Y."/>
            <person name="Jocker A."/>
            <person name="Kenton S.M."/>
            <person name="Kim D.J."/>
            <person name="Klee K."/>
            <person name="Lai H."/>
            <person name="Lang C."/>
            <person name="Lin S."/>
            <person name="Macmil S.L."/>
            <person name="Magdelenat G."/>
            <person name="Matthews L."/>
            <person name="McCorrison J."/>
            <person name="Monaghan E.L."/>
            <person name="Mun J.H."/>
            <person name="Najar F.Z."/>
            <person name="Nicholson C."/>
            <person name="Noirot C."/>
            <person name="O'Bleness M."/>
            <person name="Paule C.R."/>
            <person name="Poulain J."/>
            <person name="Prion F."/>
            <person name="Qin B."/>
            <person name="Qu C."/>
            <person name="Retzel E.F."/>
            <person name="Riddle C."/>
            <person name="Sallet E."/>
            <person name="Samain S."/>
            <person name="Samson N."/>
            <person name="Sanders I."/>
            <person name="Saurat O."/>
            <person name="Scarpelli C."/>
            <person name="Schiex T."/>
            <person name="Segurens B."/>
            <person name="Severin A.J."/>
            <person name="Sherrier D.J."/>
            <person name="Shi R."/>
            <person name="Sims S."/>
            <person name="Singer S.R."/>
            <person name="Sinharoy S."/>
            <person name="Sterck L."/>
            <person name="Viollet A."/>
            <person name="Wang B.B."/>
            <person name="Wang K."/>
            <person name="Wang M."/>
            <person name="Wang X."/>
            <person name="Warfsmann J."/>
            <person name="Weissenbach J."/>
            <person name="White D.D."/>
            <person name="White J.D."/>
            <person name="Wiley G.B."/>
            <person name="Wincker P."/>
            <person name="Xing Y."/>
            <person name="Yang L."/>
            <person name="Yao Z."/>
            <person name="Ying F."/>
            <person name="Zhai J."/>
            <person name="Zhou L."/>
            <person name="Zuber A."/>
            <person name="Denarie J."/>
            <person name="Dixon R.A."/>
            <person name="May G.D."/>
            <person name="Schwartz D.C."/>
            <person name="Rogers J."/>
            <person name="Quetier F."/>
            <person name="Town C.D."/>
            <person name="Roe B.A."/>
        </authorList>
    </citation>
    <scope>NUCLEOTIDE SEQUENCE [LARGE SCALE GENOMIC DNA]</scope>
    <source>
        <strain evidence="2">A17</strain>
        <strain evidence="3 4">cv. Jemalong A17</strain>
    </source>
</reference>